<evidence type="ECO:0000256" key="13">
    <source>
        <dbReference type="ARBA" id="ARBA00042123"/>
    </source>
</evidence>
<evidence type="ECO:0000256" key="1">
    <source>
        <dbReference type="ARBA" id="ARBA00004173"/>
    </source>
</evidence>
<dbReference type="EMBL" id="HG805881">
    <property type="protein sequence ID" value="CDW54137.1"/>
    <property type="molecule type" value="Genomic_DNA"/>
</dbReference>
<reference evidence="16" key="1">
    <citation type="submission" date="2014-01" db="EMBL/GenBank/DDBJ databases">
        <authorList>
            <person name="Aslett M."/>
        </authorList>
    </citation>
    <scope>NUCLEOTIDE SEQUENCE</scope>
</reference>
<dbReference type="SUPFAM" id="SSF51735">
    <property type="entry name" value="NAD(P)-binding Rossmann-fold domains"/>
    <property type="match status" value="1"/>
</dbReference>
<dbReference type="GO" id="GO:0141148">
    <property type="term" value="F:enoyl-[acyl-carrier-protein] reductase (NADPH) activity"/>
    <property type="evidence" value="ECO:0007669"/>
    <property type="project" value="UniProtKB-EC"/>
</dbReference>
<evidence type="ECO:0000259" key="15">
    <source>
        <dbReference type="SMART" id="SM00829"/>
    </source>
</evidence>
<keyword evidence="4" id="KW-0276">Fatty acid metabolism</keyword>
<accession>A0A077Z149</accession>
<dbReference type="PANTHER" id="PTHR43981:SF2">
    <property type="entry name" value="ENOYL-[ACYL-CARRIER-PROTEIN] REDUCTASE, MITOCHONDRIAL"/>
    <property type="match status" value="1"/>
</dbReference>
<dbReference type="Gene3D" id="3.90.180.10">
    <property type="entry name" value="Medium-chain alcohol dehydrogenases, catalytic domain"/>
    <property type="match status" value="1"/>
</dbReference>
<reference evidence="16" key="2">
    <citation type="submission" date="2014-03" db="EMBL/GenBank/DDBJ databases">
        <title>The whipworm genome and dual-species transcriptomics of an intimate host-pathogen interaction.</title>
        <authorList>
            <person name="Foth B.J."/>
            <person name="Tsai I.J."/>
            <person name="Reid A.J."/>
            <person name="Bancroft A.J."/>
            <person name="Nichol S."/>
            <person name="Tracey A."/>
            <person name="Holroyd N."/>
            <person name="Cotton J.A."/>
            <person name="Stanley E.J."/>
            <person name="Zarowiecki M."/>
            <person name="Liu J.Z."/>
            <person name="Huckvale T."/>
            <person name="Cooper P.J."/>
            <person name="Grencis R.K."/>
            <person name="Berriman M."/>
        </authorList>
    </citation>
    <scope>NUCLEOTIDE SEQUENCE [LARGE SCALE GENOMIC DNA]</scope>
</reference>
<dbReference type="Proteomes" id="UP000030665">
    <property type="component" value="Unassembled WGS sequence"/>
</dbReference>
<comment type="catalytic activity">
    <reaction evidence="14">
        <text>a 2,3-saturated acyl-[ACP] + NADP(+) = a (2E)-enoyl-[ACP] + NADPH + H(+)</text>
        <dbReference type="Rhea" id="RHEA:22564"/>
        <dbReference type="Rhea" id="RHEA-COMP:9925"/>
        <dbReference type="Rhea" id="RHEA-COMP:9926"/>
        <dbReference type="ChEBI" id="CHEBI:15378"/>
        <dbReference type="ChEBI" id="CHEBI:57783"/>
        <dbReference type="ChEBI" id="CHEBI:58349"/>
        <dbReference type="ChEBI" id="CHEBI:78784"/>
        <dbReference type="ChEBI" id="CHEBI:78785"/>
        <dbReference type="EC" id="1.3.1.104"/>
    </reaction>
</comment>
<evidence type="ECO:0000313" key="16">
    <source>
        <dbReference type="EMBL" id="CDW54137.1"/>
    </source>
</evidence>
<keyword evidence="3" id="KW-0444">Lipid biosynthesis</keyword>
<dbReference type="InterPro" id="IPR051034">
    <property type="entry name" value="Mito_Enoyl-ACP_Reductase"/>
</dbReference>
<name>A0A077Z149_TRITR</name>
<keyword evidence="7" id="KW-0560">Oxidoreductase</keyword>
<dbReference type="InterPro" id="IPR013154">
    <property type="entry name" value="ADH-like_N"/>
</dbReference>
<dbReference type="PANTHER" id="PTHR43981">
    <property type="entry name" value="ENOYL-[ACYL-CARRIER-PROTEIN] REDUCTASE, MITOCHONDRIAL"/>
    <property type="match status" value="1"/>
</dbReference>
<evidence type="ECO:0000256" key="14">
    <source>
        <dbReference type="ARBA" id="ARBA00048843"/>
    </source>
</evidence>
<evidence type="ECO:0000256" key="3">
    <source>
        <dbReference type="ARBA" id="ARBA00022516"/>
    </source>
</evidence>
<evidence type="ECO:0000256" key="8">
    <source>
        <dbReference type="ARBA" id="ARBA00023098"/>
    </source>
</evidence>
<keyword evidence="5" id="KW-0521">NADP</keyword>
<dbReference type="InterPro" id="IPR020843">
    <property type="entry name" value="ER"/>
</dbReference>
<dbReference type="OrthoDB" id="7482721at2759"/>
<evidence type="ECO:0000256" key="9">
    <source>
        <dbReference type="ARBA" id="ARBA00023128"/>
    </source>
</evidence>
<dbReference type="SUPFAM" id="SSF50129">
    <property type="entry name" value="GroES-like"/>
    <property type="match status" value="1"/>
</dbReference>
<dbReference type="GO" id="GO:0006633">
    <property type="term" value="P:fatty acid biosynthetic process"/>
    <property type="evidence" value="ECO:0007669"/>
    <property type="project" value="UniProtKB-KW"/>
</dbReference>
<dbReference type="InterPro" id="IPR011032">
    <property type="entry name" value="GroES-like_sf"/>
</dbReference>
<dbReference type="CDD" id="cd08290">
    <property type="entry name" value="ETR"/>
    <property type="match status" value="1"/>
</dbReference>
<comment type="similarity">
    <text evidence="2">Belongs to the zinc-containing alcohol dehydrogenase family. Quinone oxidoreductase subfamily.</text>
</comment>
<feature type="domain" description="Enoyl reductase (ER)" evidence="15">
    <location>
        <begin position="37"/>
        <end position="366"/>
    </location>
</feature>
<protein>
    <recommendedName>
        <fullName evidence="12">Enoyl-[acyl-carrier-protein] reductase, mitochondrial</fullName>
        <ecNumber evidence="11">1.3.1.104</ecNumber>
    </recommendedName>
    <alternativeName>
        <fullName evidence="13">2-enoyl thioester reductase</fullName>
    </alternativeName>
</protein>
<dbReference type="STRING" id="36087.A0A077Z149"/>
<keyword evidence="6" id="KW-0809">Transit peptide</keyword>
<dbReference type="InterPro" id="IPR036291">
    <property type="entry name" value="NAD(P)-bd_dom_sf"/>
</dbReference>
<keyword evidence="8" id="KW-0443">Lipid metabolism</keyword>
<dbReference type="Pfam" id="PF08240">
    <property type="entry name" value="ADH_N"/>
    <property type="match status" value="1"/>
</dbReference>
<evidence type="ECO:0000256" key="7">
    <source>
        <dbReference type="ARBA" id="ARBA00023002"/>
    </source>
</evidence>
<comment type="subcellular location">
    <subcellularLocation>
        <location evidence="1">Mitochondrion</location>
    </subcellularLocation>
</comment>
<evidence type="ECO:0000256" key="2">
    <source>
        <dbReference type="ARBA" id="ARBA00010371"/>
    </source>
</evidence>
<evidence type="ECO:0000256" key="5">
    <source>
        <dbReference type="ARBA" id="ARBA00022857"/>
    </source>
</evidence>
<evidence type="ECO:0000256" key="4">
    <source>
        <dbReference type="ARBA" id="ARBA00022832"/>
    </source>
</evidence>
<evidence type="ECO:0000256" key="12">
    <source>
        <dbReference type="ARBA" id="ARBA00041058"/>
    </source>
</evidence>
<keyword evidence="17" id="KW-1185">Reference proteome</keyword>
<gene>
    <name evidence="16" type="ORF">TTRE_0000240601</name>
</gene>
<evidence type="ECO:0000256" key="10">
    <source>
        <dbReference type="ARBA" id="ARBA00023160"/>
    </source>
</evidence>
<evidence type="ECO:0000313" key="17">
    <source>
        <dbReference type="Proteomes" id="UP000030665"/>
    </source>
</evidence>
<dbReference type="GO" id="GO:0005739">
    <property type="term" value="C:mitochondrion"/>
    <property type="evidence" value="ECO:0007669"/>
    <property type="project" value="UniProtKB-SubCell"/>
</dbReference>
<dbReference type="EC" id="1.3.1.104" evidence="11"/>
<keyword evidence="9" id="KW-0496">Mitochondrion</keyword>
<organism evidence="16 17">
    <name type="scientific">Trichuris trichiura</name>
    <name type="common">Whipworm</name>
    <name type="synonym">Trichocephalus trichiurus</name>
    <dbReference type="NCBI Taxonomy" id="36087"/>
    <lineage>
        <taxon>Eukaryota</taxon>
        <taxon>Metazoa</taxon>
        <taxon>Ecdysozoa</taxon>
        <taxon>Nematoda</taxon>
        <taxon>Enoplea</taxon>
        <taxon>Dorylaimia</taxon>
        <taxon>Trichinellida</taxon>
        <taxon>Trichuridae</taxon>
        <taxon>Trichuris</taxon>
    </lineage>
</organism>
<sequence length="368" mass="40831">MIGSLRLKLLPLLQRGTTTTAMRTLTSQQIEYSEWGDPLAVLKFATREVPSPKEDEVRYKFLASAINPADINTIQGVYPIRPEIPAVAGMEGVMRIEEVGAKVKDLKVGDKVIPRSAIFGAWRSAGVTTPNQLIKVSNELDDVQAATITVNPSTAYRMLKDYVDLQPGDVILQNGANSAVGQLIIQLCSEFKITSVNLIRDGKQDEKETKLYLEELGADFVFTQSEFKASTQFCCKAKQGRALFKGKLAAPKLALNCVSGPETIYMAGSLAPKGKLVTYGGMSKQPLQIPTGVFIFKGIELHGYWLTLWNEQPENQNERLKTLDYLSGLLIKHKLKMPKFEPVLIKDYRNAVEATLHGHGRKKIFVFE</sequence>
<evidence type="ECO:0000256" key="6">
    <source>
        <dbReference type="ARBA" id="ARBA00022946"/>
    </source>
</evidence>
<evidence type="ECO:0000256" key="11">
    <source>
        <dbReference type="ARBA" id="ARBA00038963"/>
    </source>
</evidence>
<dbReference type="Gene3D" id="3.40.50.720">
    <property type="entry name" value="NAD(P)-binding Rossmann-like Domain"/>
    <property type="match status" value="1"/>
</dbReference>
<dbReference type="AlphaFoldDB" id="A0A077Z149"/>
<keyword evidence="10" id="KW-0275">Fatty acid biosynthesis</keyword>
<dbReference type="SMART" id="SM00829">
    <property type="entry name" value="PKS_ER"/>
    <property type="match status" value="1"/>
</dbReference>
<proteinExistence type="inferred from homology"/>